<evidence type="ECO:0000313" key="1">
    <source>
        <dbReference type="EMBL" id="PFV35836.1"/>
    </source>
</evidence>
<dbReference type="EMBL" id="NVDU01000003">
    <property type="protein sequence ID" value="PFV35836.1"/>
    <property type="molecule type" value="Genomic_DNA"/>
</dbReference>
<comment type="caution">
    <text evidence="1">The sequence shown here is derived from an EMBL/GenBank/DDBJ whole genome shotgun (WGS) entry which is preliminary data.</text>
</comment>
<gene>
    <name evidence="1" type="ORF">COK99_02110</name>
</gene>
<dbReference type="Proteomes" id="UP000223366">
    <property type="component" value="Unassembled WGS sequence"/>
</dbReference>
<dbReference type="AlphaFoldDB" id="A0A9X7BTS4"/>
<dbReference type="RefSeq" id="WP_098685653.1">
    <property type="nucleotide sequence ID" value="NZ_NVDU01000003.1"/>
</dbReference>
<protein>
    <submittedName>
        <fullName evidence="1">Uncharacterized protein</fullName>
    </submittedName>
</protein>
<accession>A0A9X7BTS4</accession>
<evidence type="ECO:0000313" key="2">
    <source>
        <dbReference type="Proteomes" id="UP000223366"/>
    </source>
</evidence>
<name>A0A9X7BTS4_BACTU</name>
<reference evidence="1 2" key="1">
    <citation type="submission" date="2017-09" db="EMBL/GenBank/DDBJ databases">
        <title>Large-scale bioinformatics analysis of Bacillus genomes uncovers conserved roles of natural products in bacterial physiology.</title>
        <authorList>
            <consortium name="Agbiome Team Llc"/>
            <person name="Bleich R.M."/>
            <person name="Grubbs K.J."/>
            <person name="Santa Maria K.C."/>
            <person name="Allen S.E."/>
            <person name="Farag S."/>
            <person name="Shank E.A."/>
            <person name="Bowers A."/>
        </authorList>
    </citation>
    <scope>NUCLEOTIDE SEQUENCE [LARGE SCALE GENOMIC DNA]</scope>
    <source>
        <strain evidence="1 2">AFS060060</strain>
    </source>
</reference>
<sequence>MIDIRKEFAQVLDKYGHSIVYVRRNTHFRCECYIERSGEPNTNCSKCFGTGYEVKIEKKLTRRKEASIPETLIGVNQLQPYGAFAPKAYTYYLDHLSKPEKNDLILEVIWNEKEMPIKIKEKLLISAVEPKYGLQGRTEFYQVYSRYDFKGDRDDRALTKR</sequence>
<proteinExistence type="predicted"/>
<organism evidence="1 2">
    <name type="scientific">Bacillus thuringiensis</name>
    <dbReference type="NCBI Taxonomy" id="1428"/>
    <lineage>
        <taxon>Bacteria</taxon>
        <taxon>Bacillati</taxon>
        <taxon>Bacillota</taxon>
        <taxon>Bacilli</taxon>
        <taxon>Bacillales</taxon>
        <taxon>Bacillaceae</taxon>
        <taxon>Bacillus</taxon>
        <taxon>Bacillus cereus group</taxon>
    </lineage>
</organism>